<dbReference type="InterPro" id="IPR021109">
    <property type="entry name" value="Peptidase_aspartic_dom_sf"/>
</dbReference>
<dbReference type="Gene3D" id="2.40.70.10">
    <property type="entry name" value="Acid Proteases"/>
    <property type="match status" value="1"/>
</dbReference>
<dbReference type="Pfam" id="PF08284">
    <property type="entry name" value="RVP_2"/>
    <property type="match status" value="1"/>
</dbReference>
<accession>A0ABM2ZPS2</accession>
<dbReference type="GeneID" id="107921484"/>
<gene>
    <name evidence="3" type="primary">LOC107921484</name>
</gene>
<reference evidence="3" key="2">
    <citation type="submission" date="2025-08" db="UniProtKB">
        <authorList>
            <consortium name="RefSeq"/>
        </authorList>
    </citation>
    <scope>IDENTIFICATION</scope>
</reference>
<sequence>MERIMDDLDFTSEQKLKEVVSLLRNEAYQWWLKVKDVTQPNRLTWDYFKTTFQSKYVGASYIDARRWEFLNFTQGDRTVAEYEAEFLRLSRYVRGMVATEYERCVRFEDGLRDSLRVLIAPERDRDFSALVEKEKIVEEKKARSDGPVRVGPPVTRTGVVFCGHCGRCHPSECWTTGAYLRCGSTEHRVRDCPLRTDQMQAMGTGSTNSYVASTVSETLGIPVESTFSEVTVRHPVRGSRIVFLADLMELPFGEFNLILGIDWLVKHRVSLDCATKRVALRTEEDSEVVVIGERRNYLTNVISALVVEKLVQKGCEAFLAYISVSDSRDSSVKDIRTVRDFLDVFPKELPGLPLSCEVDFGIELIPGTALRKFAKNSSQRATPWPAIYVAKLMASTLLNLAWGKSSKPSIMEGLICNLNKSSWASLQLK</sequence>
<protein>
    <recommendedName>
        <fullName evidence="1">Retrotransposon gag domain-containing protein</fullName>
    </recommendedName>
</protein>
<proteinExistence type="predicted"/>
<dbReference type="Proteomes" id="UP000818029">
    <property type="component" value="Chromosome A01"/>
</dbReference>
<dbReference type="PANTHER" id="PTHR34482">
    <property type="entry name" value="DNA DAMAGE-INDUCIBLE PROTEIN 1-LIKE"/>
    <property type="match status" value="1"/>
</dbReference>
<dbReference type="Pfam" id="PF03732">
    <property type="entry name" value="Retrotrans_gag"/>
    <property type="match status" value="1"/>
</dbReference>
<name>A0ABM2ZPS2_GOSHI</name>
<evidence type="ECO:0000313" key="3">
    <source>
        <dbReference type="RefSeq" id="XP_040944602.1"/>
    </source>
</evidence>
<evidence type="ECO:0000259" key="1">
    <source>
        <dbReference type="Pfam" id="PF03732"/>
    </source>
</evidence>
<reference evidence="2" key="1">
    <citation type="journal article" date="2020" name="Nat. Genet.">
        <title>Genomic diversifications of five Gossypium allopolyploid species and their impact on cotton improvement.</title>
        <authorList>
            <person name="Chen Z.J."/>
            <person name="Sreedasyam A."/>
            <person name="Ando A."/>
            <person name="Song Q."/>
            <person name="De Santiago L.M."/>
            <person name="Hulse-Kemp A.M."/>
            <person name="Ding M."/>
            <person name="Ye W."/>
            <person name="Kirkbride R.C."/>
            <person name="Jenkins J."/>
            <person name="Plott C."/>
            <person name="Lovell J."/>
            <person name="Lin Y.M."/>
            <person name="Vaughn R."/>
            <person name="Liu B."/>
            <person name="Simpson S."/>
            <person name="Scheffler B.E."/>
            <person name="Wen L."/>
            <person name="Saski C.A."/>
            <person name="Grover C.E."/>
            <person name="Hu G."/>
            <person name="Conover J.L."/>
            <person name="Carlson J.W."/>
            <person name="Shu S."/>
            <person name="Boston L.B."/>
            <person name="Williams M."/>
            <person name="Peterson D.G."/>
            <person name="McGee K."/>
            <person name="Jones D.C."/>
            <person name="Wendel J.F."/>
            <person name="Stelly D.M."/>
            <person name="Grimwood J."/>
            <person name="Schmutz J."/>
        </authorList>
    </citation>
    <scope>NUCLEOTIDE SEQUENCE [LARGE SCALE GENOMIC DNA]</scope>
    <source>
        <strain evidence="2">cv. TM-1</strain>
    </source>
</reference>
<evidence type="ECO:0000313" key="2">
    <source>
        <dbReference type="Proteomes" id="UP000818029"/>
    </source>
</evidence>
<feature type="domain" description="Retrotransposon gag" evidence="1">
    <location>
        <begin position="19"/>
        <end position="113"/>
    </location>
</feature>
<dbReference type="PANTHER" id="PTHR34482:SF36">
    <property type="entry name" value="RETROTRANSPOSON GAG DOMAIN-CONTAINING PROTEIN"/>
    <property type="match status" value="1"/>
</dbReference>
<dbReference type="RefSeq" id="XP_040944602.1">
    <property type="nucleotide sequence ID" value="XM_041088668.1"/>
</dbReference>
<dbReference type="InterPro" id="IPR005162">
    <property type="entry name" value="Retrotrans_gag_dom"/>
</dbReference>
<keyword evidence="2" id="KW-1185">Reference proteome</keyword>
<organism evidence="2 3">
    <name type="scientific">Gossypium hirsutum</name>
    <name type="common">Upland cotton</name>
    <name type="synonym">Gossypium mexicanum</name>
    <dbReference type="NCBI Taxonomy" id="3635"/>
    <lineage>
        <taxon>Eukaryota</taxon>
        <taxon>Viridiplantae</taxon>
        <taxon>Streptophyta</taxon>
        <taxon>Embryophyta</taxon>
        <taxon>Tracheophyta</taxon>
        <taxon>Spermatophyta</taxon>
        <taxon>Magnoliopsida</taxon>
        <taxon>eudicotyledons</taxon>
        <taxon>Gunneridae</taxon>
        <taxon>Pentapetalae</taxon>
        <taxon>rosids</taxon>
        <taxon>malvids</taxon>
        <taxon>Malvales</taxon>
        <taxon>Malvaceae</taxon>
        <taxon>Malvoideae</taxon>
        <taxon>Gossypium</taxon>
    </lineage>
</organism>